<comment type="caution">
    <text evidence="1">The sequence shown here is derived from an EMBL/GenBank/DDBJ whole genome shotgun (WGS) entry which is preliminary data.</text>
</comment>
<evidence type="ECO:0000313" key="1">
    <source>
        <dbReference type="EMBL" id="MCL1553688.1"/>
    </source>
</evidence>
<reference evidence="1" key="1">
    <citation type="submission" date="2022-04" db="EMBL/GenBank/DDBJ databases">
        <title>Genomic comparison of 19 strains of Xanthomonas nasturtii, a newly emerging watercress pathogen.</title>
        <authorList>
            <person name="Harrison J."/>
            <person name="Greer S."/>
            <person name="Hussain R."/>
            <person name="Lascelles D."/>
            <person name="Roberts M."/>
            <person name="Carter B."/>
            <person name="Bryning A."/>
            <person name="Carroll S."/>
            <person name="Aspin A."/>
            <person name="Cruz L."/>
            <person name="Cruz J."/>
            <person name="Grant M."/>
            <person name="Vicente J."/>
            <person name="Studholme D.J."/>
        </authorList>
    </citation>
    <scope>NUCLEOTIDE SEQUENCE</scope>
    <source>
        <strain evidence="1">10016B</strain>
    </source>
</reference>
<organism evidence="1 2">
    <name type="scientific">Xanthomonas nasturtii</name>
    <dbReference type="NCBI Taxonomy" id="1843581"/>
    <lineage>
        <taxon>Bacteria</taxon>
        <taxon>Pseudomonadati</taxon>
        <taxon>Pseudomonadota</taxon>
        <taxon>Gammaproteobacteria</taxon>
        <taxon>Lysobacterales</taxon>
        <taxon>Lysobacteraceae</taxon>
        <taxon>Xanthomonas</taxon>
    </lineage>
</organism>
<evidence type="ECO:0000313" key="2">
    <source>
        <dbReference type="Proteomes" id="UP001167357"/>
    </source>
</evidence>
<dbReference type="Pfam" id="PF13332">
    <property type="entry name" value="Fil_haemagg_2"/>
    <property type="match status" value="1"/>
</dbReference>
<dbReference type="Proteomes" id="UP001167357">
    <property type="component" value="Unassembled WGS sequence"/>
</dbReference>
<name>A0ABT0LY40_9XANT</name>
<dbReference type="EMBL" id="JAMBED010000105">
    <property type="protein sequence ID" value="MCL1553688.1"/>
    <property type="molecule type" value="Genomic_DNA"/>
</dbReference>
<protein>
    <submittedName>
        <fullName evidence="1">Hemagglutinin repeat-containing protein</fullName>
    </submittedName>
</protein>
<gene>
    <name evidence="1" type="ORF">M3O51_20940</name>
</gene>
<keyword evidence="2" id="KW-1185">Reference proteome</keyword>
<sequence>MQGAQAVGNKVLANVGGDLLIKSEQDTN</sequence>
<proteinExistence type="predicted"/>
<dbReference type="InterPro" id="IPR025157">
    <property type="entry name" value="Hemagglutinin_rpt"/>
</dbReference>
<accession>A0ABT0LY40</accession>